<keyword evidence="5" id="KW-1185">Reference proteome</keyword>
<dbReference type="Pfam" id="PF01535">
    <property type="entry name" value="PPR"/>
    <property type="match status" value="1"/>
</dbReference>
<comment type="caution">
    <text evidence="4">The sequence shown here is derived from an EMBL/GenBank/DDBJ whole genome shotgun (WGS) entry which is preliminary data.</text>
</comment>
<feature type="repeat" description="PPR" evidence="3">
    <location>
        <begin position="155"/>
        <end position="189"/>
    </location>
</feature>
<feature type="repeat" description="PPR" evidence="3">
    <location>
        <begin position="365"/>
        <end position="395"/>
    </location>
</feature>
<feature type="repeat" description="PPR" evidence="3">
    <location>
        <begin position="410"/>
        <end position="444"/>
    </location>
</feature>
<name>A0A5J9SDL5_9POAL</name>
<feature type="repeat" description="PPR" evidence="3">
    <location>
        <begin position="445"/>
        <end position="479"/>
    </location>
</feature>
<dbReference type="Pfam" id="PF12854">
    <property type="entry name" value="PPR_1"/>
    <property type="match status" value="3"/>
</dbReference>
<feature type="repeat" description="PPR" evidence="3">
    <location>
        <begin position="295"/>
        <end position="329"/>
    </location>
</feature>
<reference evidence="4 5" key="1">
    <citation type="journal article" date="2019" name="Sci. Rep.">
        <title>A high-quality genome of Eragrostis curvula grass provides insights into Poaceae evolution and supports new strategies to enhance forage quality.</title>
        <authorList>
            <person name="Carballo J."/>
            <person name="Santos B.A.C.M."/>
            <person name="Zappacosta D."/>
            <person name="Garbus I."/>
            <person name="Selva J.P."/>
            <person name="Gallo C.A."/>
            <person name="Diaz A."/>
            <person name="Albertini E."/>
            <person name="Caccamo M."/>
            <person name="Echenique V."/>
        </authorList>
    </citation>
    <scope>NUCLEOTIDE SEQUENCE [LARGE SCALE GENOMIC DNA]</scope>
    <source>
        <strain evidence="5">cv. Victoria</strain>
        <tissue evidence="4">Leaf</tissue>
    </source>
</reference>
<dbReference type="PANTHER" id="PTHR47942:SF16">
    <property type="entry name" value="PENTATRICOPEPTIDE REPEAT DOMAIN CONTAINING PROTEIN-RELATED"/>
    <property type="match status" value="1"/>
</dbReference>
<dbReference type="EMBL" id="RWGY01001112">
    <property type="protein sequence ID" value="TVT96942.1"/>
    <property type="molecule type" value="Genomic_DNA"/>
</dbReference>
<evidence type="ECO:0000256" key="2">
    <source>
        <dbReference type="ARBA" id="ARBA00022946"/>
    </source>
</evidence>
<feature type="repeat" description="PPR" evidence="3">
    <location>
        <begin position="480"/>
        <end position="515"/>
    </location>
</feature>
<evidence type="ECO:0000313" key="5">
    <source>
        <dbReference type="Proteomes" id="UP000324897"/>
    </source>
</evidence>
<organism evidence="4 5">
    <name type="scientific">Eragrostis curvula</name>
    <name type="common">weeping love grass</name>
    <dbReference type="NCBI Taxonomy" id="38414"/>
    <lineage>
        <taxon>Eukaryota</taxon>
        <taxon>Viridiplantae</taxon>
        <taxon>Streptophyta</taxon>
        <taxon>Embryophyta</taxon>
        <taxon>Tracheophyta</taxon>
        <taxon>Spermatophyta</taxon>
        <taxon>Magnoliopsida</taxon>
        <taxon>Liliopsida</taxon>
        <taxon>Poales</taxon>
        <taxon>Poaceae</taxon>
        <taxon>PACMAD clade</taxon>
        <taxon>Chloridoideae</taxon>
        <taxon>Eragrostideae</taxon>
        <taxon>Eragrostidinae</taxon>
        <taxon>Eragrostis</taxon>
    </lineage>
</organism>
<evidence type="ECO:0000313" key="4">
    <source>
        <dbReference type="EMBL" id="TVT96942.1"/>
    </source>
</evidence>
<dbReference type="InterPro" id="IPR051222">
    <property type="entry name" value="PPR/CCM1_RNA-binding"/>
</dbReference>
<protein>
    <recommendedName>
        <fullName evidence="6">Pentacotripeptide-repeat region of PRORP domain-containing protein</fullName>
    </recommendedName>
</protein>
<dbReference type="NCBIfam" id="TIGR00756">
    <property type="entry name" value="PPR"/>
    <property type="match status" value="8"/>
</dbReference>
<keyword evidence="2" id="KW-0809">Transit peptide</keyword>
<dbReference type="AlphaFoldDB" id="A0A5J9SDL5"/>
<gene>
    <name evidence="4" type="ORF">EJB05_57826</name>
</gene>
<feature type="non-terminal residue" evidence="4">
    <location>
        <position position="1"/>
    </location>
</feature>
<dbReference type="InterPro" id="IPR011990">
    <property type="entry name" value="TPR-like_helical_dom_sf"/>
</dbReference>
<feature type="repeat" description="PPR" evidence="3">
    <location>
        <begin position="225"/>
        <end position="259"/>
    </location>
</feature>
<dbReference type="PANTHER" id="PTHR47942">
    <property type="entry name" value="TETRATRICOPEPTIDE REPEAT (TPR)-LIKE SUPERFAMILY PROTEIN-RELATED"/>
    <property type="match status" value="1"/>
</dbReference>
<dbReference type="OrthoDB" id="185373at2759"/>
<feature type="repeat" description="PPR" evidence="3">
    <location>
        <begin position="260"/>
        <end position="294"/>
    </location>
</feature>
<dbReference type="Gene3D" id="1.25.40.10">
    <property type="entry name" value="Tetratricopeptide repeat domain"/>
    <property type="match status" value="5"/>
</dbReference>
<dbReference type="Pfam" id="PF13041">
    <property type="entry name" value="PPR_2"/>
    <property type="match status" value="3"/>
</dbReference>
<sequence length="715" mass="79857">MASAACLVFYYSRTSSSPAACPCPCRGGAPVLRARRLRFRPAPLRASAASDQERLLADLREQTDPEAALRMLNSALAREDFAPSCAVYDEIIRKLGTAGAFDLMKGLVREMRQEGHEVKLGVLQSFLESHARLQQFDDAVDLVLNQLDFFGIQANTVVYNHLLNVLVEGSKMKLLESVYNEMTTRGITPDVVTFNTLIKALCRAHQVRTAVLMLEEMPGHGVAPDETTFTTLMQGFIEEGSIEAALRVKAKMLEAGCSPTRVTVNVLINGYCKLGRVEDALGYIQQEIAEGFEPDKVTYNTFVHGMCQNGHVGHALKVMDLMLQEGHDPDVFTYNTVINCLSKNGELEEAKGILNQMVDRGCLPDTTTFNTLIVALCTQNRLEEALDLARNIKKAADILQTMTANGFEVDVVTYGTLINGLCKAGRTQVALKLLRGMRFKGMRPTPKAYNPVIQSLFKRNNLRDGISLFREMAEVGEPPDALTYKIVFRGLCRGGGPIKEAFDFLVEMVDKGYMPEFSSFRMLAEGLLNLDMDDYLISAIELVLEKGDFRESDVSAIKGYLKIRKFYDALATFGRLLEINNPQRLLQYYQNHIRDIPKDCYLVIRMMLCDLDEFFALPFTDLVGTDQARTVASVLGVEDAYRQSGEAYGGKNGENKVGMEAGGNQLCGYLQELPILIFFPRDFILRQFLEPRKQRRHVSMLPHSNTFSLSLSDFC</sequence>
<keyword evidence="1" id="KW-0677">Repeat</keyword>
<dbReference type="Gramene" id="TVT96942">
    <property type="protein sequence ID" value="TVT96942"/>
    <property type="gene ID" value="EJB05_57826"/>
</dbReference>
<dbReference type="Proteomes" id="UP000324897">
    <property type="component" value="Unassembled WGS sequence"/>
</dbReference>
<proteinExistence type="predicted"/>
<dbReference type="PROSITE" id="PS51375">
    <property type="entry name" value="PPR"/>
    <property type="match status" value="10"/>
</dbReference>
<feature type="repeat" description="PPR" evidence="3">
    <location>
        <begin position="330"/>
        <end position="364"/>
    </location>
</feature>
<evidence type="ECO:0008006" key="6">
    <source>
        <dbReference type="Google" id="ProtNLM"/>
    </source>
</evidence>
<evidence type="ECO:0000256" key="3">
    <source>
        <dbReference type="PROSITE-ProRule" id="PRU00708"/>
    </source>
</evidence>
<evidence type="ECO:0000256" key="1">
    <source>
        <dbReference type="ARBA" id="ARBA00022737"/>
    </source>
</evidence>
<accession>A0A5J9SDL5</accession>
<dbReference type="InterPro" id="IPR002885">
    <property type="entry name" value="PPR_rpt"/>
</dbReference>
<feature type="repeat" description="PPR" evidence="3">
    <location>
        <begin position="190"/>
        <end position="224"/>
    </location>
</feature>